<reference evidence="9 21" key="3">
    <citation type="journal article" date="2015" name="Genome Biol. Evol.">
        <title>The Pangenome of the Anticarsia gemmatalis Multiple Nucleopolyhedrovirus (AgMNPV).</title>
        <authorList>
            <person name="Brito A.F."/>
            <person name="Braconi C.T."/>
            <person name="Weidmann M."/>
            <person name="Dilcher M."/>
            <person name="Alves J.M."/>
            <person name="Gruber A."/>
            <person name="Zanotto P.M."/>
        </authorList>
    </citation>
    <scope>NUCLEOTIDE SEQUENCE</scope>
    <source>
        <strain evidence="2">AgMNPV-26</strain>
        <strain evidence="3">AgMNPV-27</strain>
        <strain evidence="4">AgMNPV-28</strain>
        <strain evidence="5">AgMNPV-29</strain>
        <strain evidence="6">AgMNPV-30</strain>
        <strain evidence="7">AgMNPV-31</strain>
        <strain evidence="8">AgMNPV-32</strain>
        <strain evidence="9">AgMNPV-33</strain>
        <strain evidence="10">AgMNPV-34</strain>
        <strain evidence="11">AgMNPV-35</strain>
        <strain evidence="12">AgMNPV-36</strain>
        <strain evidence="13">AgMNPV-37</strain>
        <strain evidence="14">AgMNPV-38</strain>
        <strain evidence="15">AgMNPV-40</strain>
        <strain evidence="16">AgMNPV-42</strain>
        <strain evidence="17">AgMNPV-43</strain>
    </source>
</reference>
<dbReference type="EMBL" id="MG746625">
    <property type="protein sequence ID" value="AXE72120.1"/>
    <property type="molecule type" value="Genomic_DNA"/>
</dbReference>
<reference evidence="18" key="5">
    <citation type="submission" date="2018-01" db="EMBL/GenBank/DDBJ databases">
        <title>Biological and molecular characterization of two Anticarsia gemmatalis Multiple Nucleopolyhedrovirus clones exhibiting contrasting virulence variants.</title>
        <authorList>
            <person name="Ferreira B.C."/>
            <person name="Silva A.M.R."/>
            <person name="Melo F.L."/>
            <person name="Sanches M.M."/>
            <person name="Moscardi F."/>
            <person name="Ribeiro B.M."/>
            <person name="Sousa M.L."/>
        </authorList>
    </citation>
    <scope>NUCLEOTIDE SEQUENCE</scope>
    <source>
        <strain evidence="18">Ag-01</strain>
        <strain evidence="19">Ag-16</strain>
    </source>
</reference>
<dbReference type="EMBL" id="KR815462">
    <property type="protein sequence ID" value="ALR70996.1"/>
    <property type="molecule type" value="Genomic_DNA"/>
</dbReference>
<evidence type="ECO:0000313" key="16">
    <source>
        <dbReference type="EMBL" id="ALR72254.1"/>
    </source>
</evidence>
<evidence type="ECO:0000313" key="1">
    <source>
        <dbReference type="EMBL" id="ABI13854.1"/>
    </source>
</evidence>
<evidence type="ECO:0000313" key="2">
    <source>
        <dbReference type="EMBL" id="ALR69896.1"/>
    </source>
</evidence>
<evidence type="ECO:0000313" key="14">
    <source>
        <dbReference type="EMBL" id="ALR71781.1"/>
    </source>
</evidence>
<dbReference type="EMBL" id="KR815471">
    <property type="protein sequence ID" value="ALR72411.1"/>
    <property type="molecule type" value="Genomic_DNA"/>
</dbReference>
<evidence type="ECO:0000313" key="11">
    <source>
        <dbReference type="EMBL" id="ALR71311.1"/>
    </source>
</evidence>
<reference evidence="1 20" key="1">
    <citation type="journal article" date="2006" name="J. Gen. Virol.">
        <title>Genome of the most widely used viral biopesticide: Anticarsia gemmatalis multiple nucleopolyhedrovirus.</title>
        <authorList>
            <person name="Oliveira J.V."/>
            <person name="Wolff J.L."/>
            <person name="Garcia-Maruniak A."/>
            <person name="Ribeiro B.M."/>
            <person name="de Castro M.E."/>
            <person name="de Souza M.L."/>
            <person name="Moscardi F."/>
            <person name="Maruniak J.E."/>
            <person name="Zanotto P.M."/>
        </authorList>
    </citation>
    <scope>NUCLEOTIDE SEQUENCE [LARGE SCALE GENOMIC DNA]</scope>
    <source>
        <strain evidence="1">AgMNPV-2D</strain>
    </source>
</reference>
<evidence type="ECO:0000313" key="17">
    <source>
        <dbReference type="EMBL" id="ALR72411.1"/>
    </source>
</evidence>
<organism evidence="9">
    <name type="scientific">Anticarsia gemmatalis multiple nucleopolyhedrovirus</name>
    <dbReference type="NCBI Taxonomy" id="268591"/>
    <lineage>
        <taxon>Viruses</taxon>
        <taxon>Viruses incertae sedis</taxon>
        <taxon>Naldaviricetes</taxon>
        <taxon>Lefavirales</taxon>
        <taxon>Baculoviridae</taxon>
        <taxon>Alphabaculovirus</taxon>
        <taxon>Alphabaculovirus angemmatalis</taxon>
    </lineage>
</organism>
<dbReference type="EMBL" id="KR815467">
    <property type="protein sequence ID" value="ALR71781.1"/>
    <property type="molecule type" value="Genomic_DNA"/>
</dbReference>
<dbReference type="EMBL" id="KR815464">
    <property type="protein sequence ID" value="ALR71311.1"/>
    <property type="molecule type" value="Genomic_DNA"/>
</dbReference>
<dbReference type="EMBL" id="DQ813662">
    <property type="protein sequence ID" value="ABI13854.1"/>
    <property type="molecule type" value="Genomic_DNA"/>
</dbReference>
<evidence type="ECO:0000313" key="12">
    <source>
        <dbReference type="EMBL" id="ALR71469.1"/>
    </source>
</evidence>
<evidence type="ECO:0000313" key="3">
    <source>
        <dbReference type="EMBL" id="ALR70054.1"/>
    </source>
</evidence>
<dbReference type="EMBL" id="KR815459">
    <property type="protein sequence ID" value="ALR70524.1"/>
    <property type="molecule type" value="Genomic_DNA"/>
</dbReference>
<evidence type="ECO:0000313" key="6">
    <source>
        <dbReference type="EMBL" id="ALR70524.1"/>
    </source>
</evidence>
<dbReference type="EMBL" id="KR815460">
    <property type="protein sequence ID" value="ALR70681.1"/>
    <property type="molecule type" value="Genomic_DNA"/>
</dbReference>
<dbReference type="EMBL" id="KR815456">
    <property type="protein sequence ID" value="ALR70054.1"/>
    <property type="molecule type" value="Genomic_DNA"/>
</dbReference>
<evidence type="ECO:0000313" key="5">
    <source>
        <dbReference type="EMBL" id="ALR70368.1"/>
    </source>
</evidence>
<dbReference type="Proteomes" id="UP000201348">
    <property type="component" value="Segment"/>
</dbReference>
<proteinExistence type="predicted"/>
<evidence type="ECO:0000313" key="8">
    <source>
        <dbReference type="EMBL" id="ALR70838.1"/>
    </source>
</evidence>
<dbReference type="EMBL" id="KR815463">
    <property type="protein sequence ID" value="ALR71153.1"/>
    <property type="molecule type" value="Genomic_DNA"/>
</dbReference>
<name>A0A0S3IY26_9ABAC</name>
<evidence type="ECO:0000313" key="4">
    <source>
        <dbReference type="EMBL" id="ALR70211.1"/>
    </source>
</evidence>
<evidence type="ECO:0000313" key="10">
    <source>
        <dbReference type="EMBL" id="ALR71153.1"/>
    </source>
</evidence>
<evidence type="ECO:0000313" key="15">
    <source>
        <dbReference type="EMBL" id="ALR72095.1"/>
    </source>
</evidence>
<reference evidence="1" key="4">
    <citation type="submission" date="2015-05" db="EMBL/GenBank/DDBJ databases">
        <title>The genome evolution of wild-type isolates of Anticarsia gemmatalis multiple nucleopolyhedrovirus.</title>
        <authorList>
            <person name="Brito A.F."/>
            <person name="Braconi C.T."/>
            <person name="Weidmann M."/>
            <person name="Dilcher M."/>
            <person name="Alves J.M.P."/>
            <person name="Gruber A."/>
            <person name="Zanotto P.M.A."/>
        </authorList>
    </citation>
    <scope>NUCLEOTIDE SEQUENCE</scope>
    <source>
        <strain evidence="1">AgMNPV-2D</strain>
    </source>
</reference>
<dbReference type="InterPro" id="IPR022621">
    <property type="entry name" value="AcMNPV_Orf72"/>
</dbReference>
<evidence type="ECO:0000313" key="7">
    <source>
        <dbReference type="EMBL" id="ALR70681.1"/>
    </source>
</evidence>
<dbReference type="EMBL" id="KR815461">
    <property type="protein sequence ID" value="ALR70838.1"/>
    <property type="molecule type" value="Genomic_DNA"/>
</dbReference>
<accession>Q06KJ7</accession>
<dbReference type="EMBL" id="MG746626">
    <property type="protein sequence ID" value="AXE72267.1"/>
    <property type="molecule type" value="Genomic_DNA"/>
</dbReference>
<dbReference type="Pfam" id="PF10870">
    <property type="entry name" value="DUF2729"/>
    <property type="match status" value="1"/>
</dbReference>
<dbReference type="EMBL" id="KR815469">
    <property type="protein sequence ID" value="ALR72095.1"/>
    <property type="molecule type" value="Genomic_DNA"/>
</dbReference>
<protein>
    <submittedName>
        <fullName evidence="9">Uncharacterized protein</fullName>
    </submittedName>
</protein>
<evidence type="ECO:0000313" key="20">
    <source>
        <dbReference type="Proteomes" id="UP000201348"/>
    </source>
</evidence>
<dbReference type="Proteomes" id="UP000201478">
    <property type="component" value="Segment"/>
</dbReference>
<gene>
    <name evidence="9" type="ORF">AGNV_091</name>
</gene>
<evidence type="ECO:0000313" key="13">
    <source>
        <dbReference type="EMBL" id="ALR71625.1"/>
    </source>
</evidence>
<keyword evidence="20" id="KW-1185">Reference proteome</keyword>
<sequence>MQSVFFKRKISVFFTVPAFGRVRYMLSALQKVLRVQRQDYQPHRNASTIKISLYNFLYCMPNSLFCKLKFVKQVSKTFFTLLCKCVICLKPEDTTSGSYLHINNNCNFIYINVVNSN</sequence>
<dbReference type="EMBL" id="KR815470">
    <property type="protein sequence ID" value="ALR72254.1"/>
    <property type="molecule type" value="Genomic_DNA"/>
</dbReference>
<dbReference type="GeneID" id="30144345"/>
<reference evidence="1" key="2">
    <citation type="submission" date="2006-06" db="EMBL/GenBank/DDBJ databases">
        <authorList>
            <person name="Oliveira J.V.C."/>
            <person name="Wolff J.L.C."/>
            <person name="Garcia-Maruniak A."/>
            <person name="Ribeiro B.M."/>
            <person name="Castro M.E.B."/>
            <person name="Souza M.L."/>
            <person name="Moscardi F."/>
            <person name="Maruniak J.E."/>
            <person name="Zanotto P.M.A."/>
        </authorList>
    </citation>
    <scope>NUCLEOTIDE SEQUENCE</scope>
    <source>
        <strain evidence="1">AgMNPV-2D</strain>
    </source>
</reference>
<dbReference type="EMBL" id="KR815458">
    <property type="protein sequence ID" value="ALR70368.1"/>
    <property type="molecule type" value="Genomic_DNA"/>
</dbReference>
<accession>A0A0S3IY26</accession>
<dbReference type="EMBL" id="KR815465">
    <property type="protein sequence ID" value="ALR71469.1"/>
    <property type="molecule type" value="Genomic_DNA"/>
</dbReference>
<dbReference type="EMBL" id="KR815457">
    <property type="protein sequence ID" value="ALR70211.1"/>
    <property type="molecule type" value="Genomic_DNA"/>
</dbReference>
<evidence type="ECO:0000313" key="21">
    <source>
        <dbReference type="Proteomes" id="UP000201478"/>
    </source>
</evidence>
<evidence type="ECO:0000313" key="18">
    <source>
        <dbReference type="EMBL" id="AXE72120.1"/>
    </source>
</evidence>
<evidence type="ECO:0000313" key="19">
    <source>
        <dbReference type="EMBL" id="AXE72267.1"/>
    </source>
</evidence>
<dbReference type="KEGG" id="vg:30144345"/>
<dbReference type="EMBL" id="KR815466">
    <property type="protein sequence ID" value="ALR71625.1"/>
    <property type="molecule type" value="Genomic_DNA"/>
</dbReference>
<dbReference type="RefSeq" id="YP_009316106.1">
    <property type="nucleotide sequence ID" value="NC_031761.1"/>
</dbReference>
<evidence type="ECO:0000313" key="9">
    <source>
        <dbReference type="EMBL" id="ALR70996.1"/>
    </source>
</evidence>
<dbReference type="EMBL" id="KR815455">
    <property type="protein sequence ID" value="ALR69896.1"/>
    <property type="molecule type" value="Genomic_DNA"/>
</dbReference>